<feature type="domain" description="Peptidase S8/S53" evidence="2">
    <location>
        <begin position="49"/>
        <end position="267"/>
    </location>
</feature>
<dbReference type="Proteomes" id="UP001181046">
    <property type="component" value="Unassembled WGS sequence"/>
</dbReference>
<dbReference type="Gene3D" id="3.40.50.200">
    <property type="entry name" value="Peptidase S8/S53 domain"/>
    <property type="match status" value="1"/>
</dbReference>
<feature type="active site" description="Charge relay system" evidence="1">
    <location>
        <position position="57"/>
    </location>
</feature>
<keyword evidence="1" id="KW-0378">Hydrolase</keyword>
<comment type="caution">
    <text evidence="3">The sequence shown here is derived from an EMBL/GenBank/DDBJ whole genome shotgun (WGS) entry which is preliminary data.</text>
</comment>
<organism evidence="3 4">
    <name type="scientific">Enterococcus xiangfangensis</name>
    <dbReference type="NCBI Taxonomy" id="1296537"/>
    <lineage>
        <taxon>Bacteria</taxon>
        <taxon>Bacillati</taxon>
        <taxon>Bacillota</taxon>
        <taxon>Bacilli</taxon>
        <taxon>Lactobacillales</taxon>
        <taxon>Enterococcaceae</taxon>
        <taxon>Enterococcus</taxon>
    </lineage>
</organism>
<feature type="active site" description="Charge relay system" evidence="1">
    <location>
        <position position="236"/>
    </location>
</feature>
<dbReference type="Pfam" id="PF00082">
    <property type="entry name" value="Peptidase_S8"/>
    <property type="match status" value="1"/>
</dbReference>
<keyword evidence="1" id="KW-0645">Protease</keyword>
<comment type="similarity">
    <text evidence="1">Belongs to the peptidase S8 family.</text>
</comment>
<dbReference type="SUPFAM" id="SSF52743">
    <property type="entry name" value="Subtilisin-like"/>
    <property type="match status" value="1"/>
</dbReference>
<evidence type="ECO:0000256" key="1">
    <source>
        <dbReference type="PROSITE-ProRule" id="PRU01240"/>
    </source>
</evidence>
<dbReference type="EMBL" id="JARQAJ010000011">
    <property type="protein sequence ID" value="MDT2760657.1"/>
    <property type="molecule type" value="Genomic_DNA"/>
</dbReference>
<reference evidence="3" key="1">
    <citation type="submission" date="2023-03" db="EMBL/GenBank/DDBJ databases">
        <authorList>
            <person name="Shen W."/>
            <person name="Cai J."/>
        </authorList>
    </citation>
    <scope>NUCLEOTIDE SEQUENCE</scope>
    <source>
        <strain evidence="3">P66-3</strain>
    </source>
</reference>
<evidence type="ECO:0000259" key="2">
    <source>
        <dbReference type="Pfam" id="PF00082"/>
    </source>
</evidence>
<dbReference type="InterPro" id="IPR000209">
    <property type="entry name" value="Peptidase_S8/S53_dom"/>
</dbReference>
<dbReference type="InterPro" id="IPR036852">
    <property type="entry name" value="Peptidase_S8/S53_dom_sf"/>
</dbReference>
<evidence type="ECO:0000313" key="3">
    <source>
        <dbReference type="EMBL" id="MDT2760657.1"/>
    </source>
</evidence>
<proteinExistence type="inferred from homology"/>
<dbReference type="PROSITE" id="PS51892">
    <property type="entry name" value="SUBTILASE"/>
    <property type="match status" value="1"/>
</dbReference>
<keyword evidence="4" id="KW-1185">Reference proteome</keyword>
<gene>
    <name evidence="3" type="ORF">P7H27_12930</name>
</gene>
<keyword evidence="1" id="KW-0720">Serine protease</keyword>
<feature type="active site" description="Charge relay system" evidence="1">
    <location>
        <position position="90"/>
    </location>
</feature>
<sequence>MLVVFSITVVDVQHKNSPDKDISWVNSDHSEMFSPWYSNNLDYSNVIHKNISIGIIDGPINVNHEQLQNIDIESYSIVSRNQSSEEDMEHGTSNLGIITSDHNNGSFRSMVDSKNVKVYSAEVLNHGFAKQKDVAEVINWLLENNVKVINISLDFDSIDYDLKEALNKANDQKVPVFMAYGNGNYSISEKHKINKYTWYVDLKTQNERNKDVLQLPGKDMVSISSKNKYDLYNGSSYATALATAITVQKLLMSENIILTPNNIEKTINKYEGG</sequence>
<name>A0ABU3FF39_9ENTE</name>
<dbReference type="CDD" id="cd00306">
    <property type="entry name" value="Peptidases_S8_S53"/>
    <property type="match status" value="1"/>
</dbReference>
<protein>
    <submittedName>
        <fullName evidence="3">S8/S53 family peptidase</fullName>
    </submittedName>
</protein>
<accession>A0ABU3FF39</accession>
<evidence type="ECO:0000313" key="4">
    <source>
        <dbReference type="Proteomes" id="UP001181046"/>
    </source>
</evidence>